<sequence length="142" mass="15475">MNTGTGHVLPARIALDDLGLDYVVTRAITEHMNGLARSLSPLTWRLDRSPITGTRMLSGIADPGSGDDMAQWALALGLERGEAAWSLAYGVGRDDQTDKVTYSGTATIDHQTTAVRVWCYADQAAREAAREETARIRARWDS</sequence>
<evidence type="ECO:0000313" key="2">
    <source>
        <dbReference type="Proteomes" id="UP000215506"/>
    </source>
</evidence>
<protein>
    <submittedName>
        <fullName evidence="1">Uncharacterized protein</fullName>
    </submittedName>
</protein>
<reference evidence="1 2" key="1">
    <citation type="submission" date="2017-07" db="EMBL/GenBank/DDBJ databases">
        <title>First draft Genome Sequence of Nocardia cerradoensis isolated from human infection.</title>
        <authorList>
            <person name="Carrasco G."/>
        </authorList>
    </citation>
    <scope>NUCLEOTIDE SEQUENCE [LARGE SCALE GENOMIC DNA]</scope>
    <source>
        <strain evidence="1 2">CNM20130759</strain>
    </source>
</reference>
<accession>A0A231HCR7</accession>
<dbReference type="Proteomes" id="UP000215506">
    <property type="component" value="Unassembled WGS sequence"/>
</dbReference>
<dbReference type="RefSeq" id="WP_094024828.1">
    <property type="nucleotide sequence ID" value="NZ_NGAF01000002.1"/>
</dbReference>
<gene>
    <name evidence="1" type="ORF">B7C42_01675</name>
</gene>
<evidence type="ECO:0000313" key="1">
    <source>
        <dbReference type="EMBL" id="OXR46700.1"/>
    </source>
</evidence>
<comment type="caution">
    <text evidence="1">The sequence shown here is derived from an EMBL/GenBank/DDBJ whole genome shotgun (WGS) entry which is preliminary data.</text>
</comment>
<dbReference type="EMBL" id="NGAF01000002">
    <property type="protein sequence ID" value="OXR46700.1"/>
    <property type="molecule type" value="Genomic_DNA"/>
</dbReference>
<organism evidence="1 2">
    <name type="scientific">Nocardia cerradoensis</name>
    <dbReference type="NCBI Taxonomy" id="85688"/>
    <lineage>
        <taxon>Bacteria</taxon>
        <taxon>Bacillati</taxon>
        <taxon>Actinomycetota</taxon>
        <taxon>Actinomycetes</taxon>
        <taxon>Mycobacteriales</taxon>
        <taxon>Nocardiaceae</taxon>
        <taxon>Nocardia</taxon>
    </lineage>
</organism>
<dbReference type="AlphaFoldDB" id="A0A231HCR7"/>
<name>A0A231HCR7_9NOCA</name>
<keyword evidence="2" id="KW-1185">Reference proteome</keyword>
<proteinExistence type="predicted"/>